<keyword evidence="2" id="KW-1185">Reference proteome</keyword>
<name>A0ABR9E364_9GAMM</name>
<evidence type="ECO:0000313" key="1">
    <source>
        <dbReference type="EMBL" id="MBE0360883.1"/>
    </source>
</evidence>
<comment type="caution">
    <text evidence="1">The sequence shown here is derived from an EMBL/GenBank/DDBJ whole genome shotgun (WGS) entry which is preliminary data.</text>
</comment>
<organism evidence="1 2">
    <name type="scientific">Pseudoalteromonas aliena SW19</name>
    <dbReference type="NCBI Taxonomy" id="1314866"/>
    <lineage>
        <taxon>Bacteria</taxon>
        <taxon>Pseudomonadati</taxon>
        <taxon>Pseudomonadota</taxon>
        <taxon>Gammaproteobacteria</taxon>
        <taxon>Alteromonadales</taxon>
        <taxon>Pseudoalteromonadaceae</taxon>
        <taxon>Pseudoalteromonas</taxon>
    </lineage>
</organism>
<dbReference type="Proteomes" id="UP000648482">
    <property type="component" value="Unassembled WGS sequence"/>
</dbReference>
<dbReference type="EMBL" id="AQGU01000028">
    <property type="protein sequence ID" value="MBE0360883.1"/>
    <property type="molecule type" value="Genomic_DNA"/>
</dbReference>
<gene>
    <name evidence="1" type="ORF">PALI_a2952</name>
</gene>
<sequence length="222" mass="25806">MEDFSKLKSIVDLYFSKKYKLYKPKDADGEEINKWFEFESRAKFLDSYLEYYQQLPDLESVIIDACTAKFKVLYEGQEYTLKHTHQEEFIDRDGKSRGVGNTVLFLMRSELIHKGGELRKAQSFEDVYEIVKNIKVNGFGELSNYDTAIRISSYLGFKPKDIYLHAGTKVGAEYLENKGLLPKDSRLEAKIPIDVFPQPFQALDAFQIENFLCSFKDNLKEL</sequence>
<dbReference type="RefSeq" id="WP_193156399.1">
    <property type="nucleotide sequence ID" value="NZ_AQGU01000028.1"/>
</dbReference>
<reference evidence="1 2" key="1">
    <citation type="submission" date="2015-06" db="EMBL/GenBank/DDBJ databases">
        <title>Genome sequence of Pseudoalteromonas aliena.</title>
        <authorList>
            <person name="Xie B.-B."/>
            <person name="Rong J.-C."/>
            <person name="Qin Q.-L."/>
            <person name="Zhang Y.-Z."/>
        </authorList>
    </citation>
    <scope>NUCLEOTIDE SEQUENCE [LARGE SCALE GENOMIC DNA]</scope>
    <source>
        <strain evidence="1 2">SW19</strain>
    </source>
</reference>
<protein>
    <submittedName>
        <fullName evidence="1">Uncharacterized protein</fullName>
    </submittedName>
</protein>
<proteinExistence type="predicted"/>
<evidence type="ECO:0000313" key="2">
    <source>
        <dbReference type="Proteomes" id="UP000648482"/>
    </source>
</evidence>
<accession>A0ABR9E364</accession>